<dbReference type="RefSeq" id="WP_220338066.1">
    <property type="nucleotide sequence ID" value="NZ_JAEUAK010000021.1"/>
</dbReference>
<name>A0ABS7H314_9HYPH</name>
<evidence type="ECO:0000313" key="2">
    <source>
        <dbReference type="EMBL" id="MBW9056675.1"/>
    </source>
</evidence>
<proteinExistence type="predicted"/>
<keyword evidence="3" id="KW-1185">Reference proteome</keyword>
<comment type="caution">
    <text evidence="2">The sequence shown here is derived from an EMBL/GenBank/DDBJ whole genome shotgun (WGS) entry which is preliminary data.</text>
</comment>
<dbReference type="Proteomes" id="UP000717752">
    <property type="component" value="Unassembled WGS sequence"/>
</dbReference>
<organism evidence="2 3">
    <name type="scientific">Rhizobium mesosinicum</name>
    <dbReference type="NCBI Taxonomy" id="335017"/>
    <lineage>
        <taxon>Bacteria</taxon>
        <taxon>Pseudomonadati</taxon>
        <taxon>Pseudomonadota</taxon>
        <taxon>Alphaproteobacteria</taxon>
        <taxon>Hyphomicrobiales</taxon>
        <taxon>Rhizobiaceae</taxon>
        <taxon>Rhizobium/Agrobacterium group</taxon>
        <taxon>Rhizobium</taxon>
    </lineage>
</organism>
<dbReference type="EMBL" id="JAEUAK010000021">
    <property type="protein sequence ID" value="MBW9056675.1"/>
    <property type="molecule type" value="Genomic_DNA"/>
</dbReference>
<reference evidence="2 3" key="1">
    <citation type="journal article" date="2021" name="MBio">
        <title>Poor Competitiveness of Bradyrhizobium in Pigeon Pea Root Colonization in Indian Soils.</title>
        <authorList>
            <person name="Chalasani D."/>
            <person name="Basu A."/>
            <person name="Pullabhotla S.V.S.R.N."/>
            <person name="Jorrin B."/>
            <person name="Neal A.L."/>
            <person name="Poole P.S."/>
            <person name="Podile A.R."/>
            <person name="Tkacz A."/>
        </authorList>
    </citation>
    <scope>NUCLEOTIDE SEQUENCE [LARGE SCALE GENOMIC DNA]</scope>
    <source>
        <strain evidence="2 3">HU56</strain>
    </source>
</reference>
<evidence type="ECO:0000259" key="1">
    <source>
        <dbReference type="Pfam" id="PF18593"/>
    </source>
</evidence>
<dbReference type="Pfam" id="PF18593">
    <property type="entry name" value="CdiI_2"/>
    <property type="match status" value="1"/>
</dbReference>
<accession>A0ABS7H314</accession>
<evidence type="ECO:0000313" key="3">
    <source>
        <dbReference type="Proteomes" id="UP000717752"/>
    </source>
</evidence>
<feature type="domain" description="CdiI immunity protein" evidence="1">
    <location>
        <begin position="4"/>
        <end position="94"/>
    </location>
</feature>
<protein>
    <recommendedName>
        <fullName evidence="1">CdiI immunity protein domain-containing protein</fullName>
    </recommendedName>
</protein>
<gene>
    <name evidence="2" type="ORF">JNB85_30120</name>
</gene>
<dbReference type="InterPro" id="IPR041129">
    <property type="entry name" value="CdiI_2"/>
</dbReference>
<sequence length="109" mass="12147">MTERFEKLEQLMGGYFHQDWDIQGASDAEVIAAFRRAEPVNQIEATIAEIDHLLELVNGDPLKIEKILAALGCEYDYQALGLNGQVWLQRVHSLLLSSEPQPPASPSSI</sequence>